<dbReference type="OrthoDB" id="1696280at2759"/>
<dbReference type="PANTHER" id="PTHR11941">
    <property type="entry name" value="ENOYL-COA HYDRATASE-RELATED"/>
    <property type="match status" value="1"/>
</dbReference>
<evidence type="ECO:0000313" key="1">
    <source>
        <dbReference type="EMBL" id="KXJ92716.1"/>
    </source>
</evidence>
<sequence>MAGQELFSIPIQALKAHPGGSIVCTSPAPQVYLLTWTSPADNRLTNAFCQAVLAALDELEFARVDSTDDKGKQRQKPKYPPGVVVTTSGISKFYSNGLDLNMMLNTPGFNQDHLYPLWRRFLTYPMPTVALMNGHAFAGGAMLAMHHDYRVFSGSRGYLCLNELEFGAPLMPPMASIFREKLPPASFRKLVLEAHRFDAKQALEAGIVDKVGDLDAALELIKDLKLMGKAAPGAYGMLKQEMYRESLALLDARGKDIVNPPEVFGAEKKRIEDGIKKVASKAKL</sequence>
<dbReference type="EMBL" id="KQ964248">
    <property type="protein sequence ID" value="KXJ92716.1"/>
    <property type="molecule type" value="Genomic_DNA"/>
</dbReference>
<dbReference type="GO" id="GO:0006635">
    <property type="term" value="P:fatty acid beta-oxidation"/>
    <property type="evidence" value="ECO:0007669"/>
    <property type="project" value="TreeGrafter"/>
</dbReference>
<protein>
    <submittedName>
        <fullName evidence="1">ClpP/crotonase-like domain-containing protein</fullName>
    </submittedName>
</protein>
<dbReference type="InterPro" id="IPR001753">
    <property type="entry name" value="Enoyl-CoA_hydra/iso"/>
</dbReference>
<dbReference type="AlphaFoldDB" id="A0A136J6T6"/>
<accession>A0A136J6T6</accession>
<dbReference type="GO" id="GO:0004165">
    <property type="term" value="F:delta(3)-delta(2)-enoyl-CoA isomerase activity"/>
    <property type="evidence" value="ECO:0007669"/>
    <property type="project" value="TreeGrafter"/>
</dbReference>
<dbReference type="InParanoid" id="A0A136J6T6"/>
<name>A0A136J6T6_9PEZI</name>
<dbReference type="Pfam" id="PF00378">
    <property type="entry name" value="ECH_1"/>
    <property type="match status" value="1"/>
</dbReference>
<gene>
    <name evidence="1" type="ORF">Micbo1qcDRAFT_160496</name>
</gene>
<dbReference type="STRING" id="196109.A0A136J6T6"/>
<dbReference type="GO" id="GO:0005777">
    <property type="term" value="C:peroxisome"/>
    <property type="evidence" value="ECO:0007669"/>
    <property type="project" value="TreeGrafter"/>
</dbReference>
<dbReference type="Proteomes" id="UP000070501">
    <property type="component" value="Unassembled WGS sequence"/>
</dbReference>
<dbReference type="InterPro" id="IPR029045">
    <property type="entry name" value="ClpP/crotonase-like_dom_sf"/>
</dbReference>
<organism evidence="1 2">
    <name type="scientific">Microdochium bolleyi</name>
    <dbReference type="NCBI Taxonomy" id="196109"/>
    <lineage>
        <taxon>Eukaryota</taxon>
        <taxon>Fungi</taxon>
        <taxon>Dikarya</taxon>
        <taxon>Ascomycota</taxon>
        <taxon>Pezizomycotina</taxon>
        <taxon>Sordariomycetes</taxon>
        <taxon>Xylariomycetidae</taxon>
        <taxon>Xylariales</taxon>
        <taxon>Microdochiaceae</taxon>
        <taxon>Microdochium</taxon>
    </lineage>
</organism>
<dbReference type="PANTHER" id="PTHR11941:SF75">
    <property type="entry name" value="ENOYL-COA HYDRATASE_ISOMERASE FAMILY PROTEIN"/>
    <property type="match status" value="1"/>
</dbReference>
<reference evidence="2" key="1">
    <citation type="submission" date="2016-02" db="EMBL/GenBank/DDBJ databases">
        <title>Draft genome sequence of Microdochium bolleyi, a fungal endophyte of beachgrass.</title>
        <authorList>
            <consortium name="DOE Joint Genome Institute"/>
            <person name="David A.S."/>
            <person name="May G."/>
            <person name="Haridas S."/>
            <person name="Lim J."/>
            <person name="Wang M."/>
            <person name="Labutti K."/>
            <person name="Lipzen A."/>
            <person name="Barry K."/>
            <person name="Grigoriev I.V."/>
        </authorList>
    </citation>
    <scope>NUCLEOTIDE SEQUENCE [LARGE SCALE GENOMIC DNA]</scope>
    <source>
        <strain evidence="2">J235TASD1</strain>
    </source>
</reference>
<dbReference type="Gene3D" id="3.90.226.10">
    <property type="entry name" value="2-enoyl-CoA Hydratase, Chain A, domain 1"/>
    <property type="match status" value="1"/>
</dbReference>
<proteinExistence type="predicted"/>
<dbReference type="CDD" id="cd06558">
    <property type="entry name" value="crotonase-like"/>
    <property type="match status" value="1"/>
</dbReference>
<dbReference type="SUPFAM" id="SSF52096">
    <property type="entry name" value="ClpP/crotonase"/>
    <property type="match status" value="1"/>
</dbReference>
<evidence type="ECO:0000313" key="2">
    <source>
        <dbReference type="Proteomes" id="UP000070501"/>
    </source>
</evidence>
<keyword evidence="2" id="KW-1185">Reference proteome</keyword>